<protein>
    <submittedName>
        <fullName evidence="2">AbrB/MazE/SpoVT family DNA-binding domain-containing protein</fullName>
    </submittedName>
</protein>
<reference evidence="2 3" key="1">
    <citation type="submission" date="2018-11" db="EMBL/GenBank/DDBJ databases">
        <authorList>
            <consortium name="Veterinary Laboratory Investigation and Response Network"/>
        </authorList>
    </citation>
    <scope>NUCLEOTIDE SEQUENCE [LARGE SCALE GENOMIC DNA]</scope>
    <source>
        <strain evidence="2 3">SPSE-18-VL-LA-PA-Ryan-0021</strain>
    </source>
</reference>
<dbReference type="GO" id="GO:0003677">
    <property type="term" value="F:DNA binding"/>
    <property type="evidence" value="ECO:0007669"/>
    <property type="project" value="UniProtKB-KW"/>
</dbReference>
<evidence type="ECO:0000313" key="3">
    <source>
        <dbReference type="Proteomes" id="UP000600220"/>
    </source>
</evidence>
<evidence type="ECO:0000313" key="2">
    <source>
        <dbReference type="EMBL" id="EGQ4383487.1"/>
    </source>
</evidence>
<dbReference type="AlphaFoldDB" id="A0A8H9BT58"/>
<dbReference type="InterPro" id="IPR007159">
    <property type="entry name" value="SpoVT-AbrB_dom"/>
</dbReference>
<comment type="caution">
    <text evidence="2">The sequence shown here is derived from an EMBL/GenBank/DDBJ whole genome shotgun (WGS) entry which is preliminary data.</text>
</comment>
<proteinExistence type="predicted"/>
<dbReference type="SMART" id="SM00966">
    <property type="entry name" value="SpoVT_AbrB"/>
    <property type="match status" value="1"/>
</dbReference>
<keyword evidence="3" id="KW-1185">Reference proteome</keyword>
<dbReference type="Pfam" id="PF04014">
    <property type="entry name" value="MazE_antitoxin"/>
    <property type="match status" value="1"/>
</dbReference>
<name>A0A8H9BT58_STAPS</name>
<dbReference type="Gene3D" id="2.10.260.10">
    <property type="match status" value="1"/>
</dbReference>
<dbReference type="Proteomes" id="UP000600220">
    <property type="component" value="Unassembled WGS sequence"/>
</dbReference>
<evidence type="ECO:0000259" key="1">
    <source>
        <dbReference type="SMART" id="SM00966"/>
    </source>
</evidence>
<gene>
    <name evidence="2" type="ORF">EGV54_00020</name>
</gene>
<feature type="domain" description="SpoVT-AbrB" evidence="1">
    <location>
        <begin position="13"/>
        <end position="59"/>
    </location>
</feature>
<organism evidence="2 3">
    <name type="scientific">Staphylococcus pseudintermedius</name>
    <dbReference type="NCBI Taxonomy" id="283734"/>
    <lineage>
        <taxon>Bacteria</taxon>
        <taxon>Bacillati</taxon>
        <taxon>Bacillota</taxon>
        <taxon>Bacilli</taxon>
        <taxon>Bacillales</taxon>
        <taxon>Staphylococcaceae</taxon>
        <taxon>Staphylococcus</taxon>
        <taxon>Staphylococcus intermedius group</taxon>
    </lineage>
</organism>
<dbReference type="EMBL" id="AAXKXX010000001">
    <property type="protein sequence ID" value="EGQ4383487.1"/>
    <property type="molecule type" value="Genomic_DNA"/>
</dbReference>
<keyword evidence="2" id="KW-0238">DNA-binding</keyword>
<dbReference type="InterPro" id="IPR037914">
    <property type="entry name" value="SpoVT-AbrB_sf"/>
</dbReference>
<accession>A0A8H9BT58</accession>
<dbReference type="RefSeq" id="WP_110178997.1">
    <property type="nucleotide sequence ID" value="NZ_CAJETO010000010.1"/>
</dbReference>
<sequence length="82" mass="9335">MAMVEKDLKRKVRKVGNSATLSIPNSLLERVGIKIGEEVSIKINENGNIELEKHVDREKEVIAKANKVFAQYNKTMKDLVQR</sequence>
<dbReference type="SUPFAM" id="SSF89447">
    <property type="entry name" value="AbrB/MazE/MraZ-like"/>
    <property type="match status" value="1"/>
</dbReference>